<dbReference type="Gene3D" id="3.40.525.10">
    <property type="entry name" value="CRAL-TRIO lipid binding domain"/>
    <property type="match status" value="1"/>
</dbReference>
<sequence length="308" mass="35769">MIPDYFNDLTEQVEIGVWNVFGTTPSEIKKNIEAIKEWLPTQPHLPGKLTDKQIRAFLMMGRGSVENAKPKIDMYFTMRSLFPDIFDDSHPFSKRILNVNDYIYLIPLPKLLPDYSRVVIMKLKETEKDPYALDPGAAFCQLINMVDVRFFEDLCARHIIIADLKHCQVAHCTKLSPSLIRRCYTVCQKAYTTSSSGIHIINAPRFFDQVIIMIKSILSPKLAKKIHLHKDYESVLDSIDKNILPIEYGGTEKSLDELEELFTKRFEIHKEYFDIRETLKVNEELRPTKNENDELLGFYGNFKKLDVD</sequence>
<evidence type="ECO:0000259" key="1">
    <source>
        <dbReference type="PROSITE" id="PS50191"/>
    </source>
</evidence>
<dbReference type="RefSeq" id="XP_050501928.1">
    <property type="nucleotide sequence ID" value="XM_050645971.1"/>
</dbReference>
<name>A0ABM5JVG0_DIAVI</name>
<dbReference type="PANTHER" id="PTHR10174">
    <property type="entry name" value="ALPHA-TOCOPHEROL TRANSFER PROTEIN-RELATED"/>
    <property type="match status" value="1"/>
</dbReference>
<dbReference type="PROSITE" id="PS50191">
    <property type="entry name" value="CRAL_TRIO"/>
    <property type="match status" value="1"/>
</dbReference>
<dbReference type="EnsemblMetazoa" id="XM_050645971.1">
    <property type="protein sequence ID" value="XP_050501928.1"/>
    <property type="gene ID" value="LOC126881610"/>
</dbReference>
<evidence type="ECO:0000313" key="3">
    <source>
        <dbReference type="Proteomes" id="UP001652700"/>
    </source>
</evidence>
<dbReference type="PRINTS" id="PR00180">
    <property type="entry name" value="CRETINALDHBP"/>
</dbReference>
<evidence type="ECO:0000313" key="2">
    <source>
        <dbReference type="EnsemblMetazoa" id="XP_050501928.1"/>
    </source>
</evidence>
<dbReference type="InterPro" id="IPR001251">
    <property type="entry name" value="CRAL-TRIO_dom"/>
</dbReference>
<keyword evidence="3" id="KW-1185">Reference proteome</keyword>
<feature type="domain" description="CRAL-TRIO" evidence="1">
    <location>
        <begin position="113"/>
        <end position="256"/>
    </location>
</feature>
<dbReference type="SUPFAM" id="SSF46938">
    <property type="entry name" value="CRAL/TRIO N-terminal domain"/>
    <property type="match status" value="1"/>
</dbReference>
<organism evidence="2 3">
    <name type="scientific">Diabrotica virgifera virgifera</name>
    <name type="common">western corn rootworm</name>
    <dbReference type="NCBI Taxonomy" id="50390"/>
    <lineage>
        <taxon>Eukaryota</taxon>
        <taxon>Metazoa</taxon>
        <taxon>Ecdysozoa</taxon>
        <taxon>Arthropoda</taxon>
        <taxon>Hexapoda</taxon>
        <taxon>Insecta</taxon>
        <taxon>Pterygota</taxon>
        <taxon>Neoptera</taxon>
        <taxon>Endopterygota</taxon>
        <taxon>Coleoptera</taxon>
        <taxon>Polyphaga</taxon>
        <taxon>Cucujiformia</taxon>
        <taxon>Chrysomeloidea</taxon>
        <taxon>Chrysomelidae</taxon>
        <taxon>Galerucinae</taxon>
        <taxon>Diabroticina</taxon>
        <taxon>Diabroticites</taxon>
        <taxon>Diabrotica</taxon>
    </lineage>
</organism>
<dbReference type="InterPro" id="IPR036273">
    <property type="entry name" value="CRAL/TRIO_N_dom_sf"/>
</dbReference>
<proteinExistence type="predicted"/>
<dbReference type="CDD" id="cd00170">
    <property type="entry name" value="SEC14"/>
    <property type="match status" value="1"/>
</dbReference>
<dbReference type="InterPro" id="IPR036865">
    <property type="entry name" value="CRAL-TRIO_dom_sf"/>
</dbReference>
<reference evidence="2" key="1">
    <citation type="submission" date="2025-05" db="UniProtKB">
        <authorList>
            <consortium name="EnsemblMetazoa"/>
        </authorList>
    </citation>
    <scope>IDENTIFICATION</scope>
</reference>
<dbReference type="PANTHER" id="PTHR10174:SF222">
    <property type="entry name" value="GH10083P-RELATED"/>
    <property type="match status" value="1"/>
</dbReference>
<protein>
    <recommendedName>
        <fullName evidence="1">CRAL-TRIO domain-containing protein</fullName>
    </recommendedName>
</protein>
<dbReference type="Pfam" id="PF00650">
    <property type="entry name" value="CRAL_TRIO"/>
    <property type="match status" value="1"/>
</dbReference>
<dbReference type="SMART" id="SM00516">
    <property type="entry name" value="SEC14"/>
    <property type="match status" value="1"/>
</dbReference>
<dbReference type="SUPFAM" id="SSF52087">
    <property type="entry name" value="CRAL/TRIO domain"/>
    <property type="match status" value="1"/>
</dbReference>
<dbReference type="Proteomes" id="UP001652700">
    <property type="component" value="Unplaced"/>
</dbReference>
<accession>A0ABM5JVG0</accession>
<dbReference type="GeneID" id="126881610"/>